<accession>A0AAD9Z1E8</accession>
<dbReference type="AlphaFoldDB" id="A0AAD9Z1E8"/>
<evidence type="ECO:0000256" key="1">
    <source>
        <dbReference type="SAM" id="MobiDB-lite"/>
    </source>
</evidence>
<keyword evidence="3" id="KW-1185">Reference proteome</keyword>
<dbReference type="EMBL" id="JASNWA010000009">
    <property type="protein sequence ID" value="KAK3169934.1"/>
    <property type="molecule type" value="Genomic_DNA"/>
</dbReference>
<reference evidence="2" key="1">
    <citation type="submission" date="2022-11" db="EMBL/GenBank/DDBJ databases">
        <title>Chromosomal genome sequence assembly and mating type (MAT) locus characterization of the leprose asexual lichenized fungus Lepraria neglecta (Nyl.) Erichsen.</title>
        <authorList>
            <person name="Allen J.L."/>
            <person name="Pfeffer B."/>
        </authorList>
    </citation>
    <scope>NUCLEOTIDE SEQUENCE</scope>
    <source>
        <strain evidence="2">Allen 5258</strain>
    </source>
</reference>
<dbReference type="Proteomes" id="UP001276659">
    <property type="component" value="Unassembled WGS sequence"/>
</dbReference>
<sequence length="407" mass="41865">MGFACLAVTLANIKARQLDLVTITVSTDQFPVNPTDIVLHGTTINPGPSAMLIDNQGSNFLQRYLNYTQFGGLNNPLYALQTFLGQSVSAESANDLFVDRTQILTGPPVATITVSTDTYVVNPTNIVIDGLPVLPGGPRVTLHGTVFSEYTSSNLFANGTKILAGPTTKTITIGTTTYAVNPTNIIIDGNIVKPGAPPLTLNGAAISEGTSSILFADGTKILAGPTPSLSHSITSGPVFVTPTTTLNPSGPYRNKSLVSEVQSVETKAAGLLNSLRGGDTTAPACSGGGPLGLLDALSCAFKGLSDIEAGLIASTPDVAAIEAQMGNLGAMAQGPQNPEDSEQANTTDTKDSTTKTSKTTSSTSSSSSSTSIIDTDNVYCYPTMVQGDPASQIMAVNASALVLSLDE</sequence>
<feature type="compositionally biased region" description="Low complexity" evidence="1">
    <location>
        <begin position="354"/>
        <end position="371"/>
    </location>
</feature>
<gene>
    <name evidence="2" type="ORF">OEA41_009318</name>
</gene>
<proteinExistence type="predicted"/>
<evidence type="ECO:0000313" key="3">
    <source>
        <dbReference type="Proteomes" id="UP001276659"/>
    </source>
</evidence>
<organism evidence="2 3">
    <name type="scientific">Lepraria neglecta</name>
    <dbReference type="NCBI Taxonomy" id="209136"/>
    <lineage>
        <taxon>Eukaryota</taxon>
        <taxon>Fungi</taxon>
        <taxon>Dikarya</taxon>
        <taxon>Ascomycota</taxon>
        <taxon>Pezizomycotina</taxon>
        <taxon>Lecanoromycetes</taxon>
        <taxon>OSLEUM clade</taxon>
        <taxon>Lecanoromycetidae</taxon>
        <taxon>Lecanorales</taxon>
        <taxon>Lecanorineae</taxon>
        <taxon>Stereocaulaceae</taxon>
        <taxon>Lepraria</taxon>
    </lineage>
</organism>
<feature type="region of interest" description="Disordered" evidence="1">
    <location>
        <begin position="330"/>
        <end position="371"/>
    </location>
</feature>
<evidence type="ECO:0000313" key="2">
    <source>
        <dbReference type="EMBL" id="KAK3169934.1"/>
    </source>
</evidence>
<comment type="caution">
    <text evidence="2">The sequence shown here is derived from an EMBL/GenBank/DDBJ whole genome shotgun (WGS) entry which is preliminary data.</text>
</comment>
<protein>
    <submittedName>
        <fullName evidence="2">Uncharacterized protein</fullName>
    </submittedName>
</protein>
<name>A0AAD9Z1E8_9LECA</name>